<dbReference type="EC" id="1.1.1.-" evidence="5"/>
<organism evidence="5 6">
    <name type="scientific">Thermatribacter velox</name>
    <dbReference type="NCBI Taxonomy" id="3039681"/>
    <lineage>
        <taxon>Bacteria</taxon>
        <taxon>Pseudomonadati</taxon>
        <taxon>Atribacterota</taxon>
        <taxon>Atribacteria</taxon>
        <taxon>Atribacterales</taxon>
        <taxon>Thermatribacteraceae</taxon>
        <taxon>Thermatribacter</taxon>
    </lineage>
</organism>
<evidence type="ECO:0000313" key="6">
    <source>
        <dbReference type="Proteomes" id="UP001461341"/>
    </source>
</evidence>
<dbReference type="Gene3D" id="1.20.1090.10">
    <property type="entry name" value="Dehydroquinate synthase-like - alpha domain"/>
    <property type="match status" value="1"/>
</dbReference>
<dbReference type="RefSeq" id="WP_369018448.1">
    <property type="nucleotide sequence ID" value="NZ_CP121689.1"/>
</dbReference>
<dbReference type="InterPro" id="IPR039697">
    <property type="entry name" value="Alcohol_dehydrogenase_Fe"/>
</dbReference>
<reference evidence="5 6" key="1">
    <citation type="submission" date="2023-03" db="EMBL/GenBank/DDBJ databases">
        <title>Novel Species.</title>
        <authorList>
            <person name="Ma S."/>
        </authorList>
    </citation>
    <scope>NUCLEOTIDE SEQUENCE [LARGE SCALE GENOMIC DNA]</scope>
    <source>
        <strain evidence="5 6">B11</strain>
    </source>
</reference>
<dbReference type="InterPro" id="IPR001670">
    <property type="entry name" value="ADH_Fe/GldA"/>
</dbReference>
<evidence type="ECO:0000259" key="4">
    <source>
        <dbReference type="Pfam" id="PF25137"/>
    </source>
</evidence>
<protein>
    <submittedName>
        <fullName evidence="5">Iron-containing alcohol dehydrogenase</fullName>
        <ecNumber evidence="5">1.1.1.-</ecNumber>
    </submittedName>
</protein>
<dbReference type="Pfam" id="PF00465">
    <property type="entry name" value="Fe-ADH"/>
    <property type="match status" value="1"/>
</dbReference>
<dbReference type="PANTHER" id="PTHR11496">
    <property type="entry name" value="ALCOHOL DEHYDROGENASE"/>
    <property type="match status" value="1"/>
</dbReference>
<evidence type="ECO:0000313" key="5">
    <source>
        <dbReference type="EMBL" id="WZL76290.1"/>
    </source>
</evidence>
<gene>
    <name evidence="5" type="ORF">QBE54_00730</name>
</gene>
<proteinExistence type="inferred from homology"/>
<feature type="domain" description="Fe-containing alcohol dehydrogenase-like C-terminal" evidence="4">
    <location>
        <begin position="192"/>
        <end position="384"/>
    </location>
</feature>
<accession>A0ABZ2YBA4</accession>
<name>A0ABZ2YBA4_9BACT</name>
<feature type="domain" description="Alcohol dehydrogenase iron-type/glycerol dehydrogenase GldA" evidence="3">
    <location>
        <begin position="12"/>
        <end position="181"/>
    </location>
</feature>
<sequence length="385" mass="42125">MEVVRPFVFRLPREIYFGWGKGAETGGLVKPLGKKAFVVTGKRATRETGILEMVTSSLKQAGLEWVVFDQVEPEPSLEIVDAGLHKAYQERCDLVLSLGGGSVLDCGKAIAGLLGQDESVVPYFDGVKQLEKPGVPWVALPTTAGTGSEMTNNAVLTNYHTGVKKSFRSPYLVARMAIIDPQFTVFLNARVTASSGIDALVQAIEAFTSPRTNPVSELLALEAIRLIWEFLPRAVAQGNERQFREQVAKGSMISAMAFANASSGPAHGLSHIIGPAFGIPHGEACGLLFPVTMRFNKAVLGEKYVTVARAVGIRGESQGEVIDNFERSFRGLLEKIGLRTRLRDFGVKKEMLREVVREELIQRSLRENPRPIGVNEAVELLYEAW</sequence>
<keyword evidence="2 5" id="KW-0560">Oxidoreductase</keyword>
<dbReference type="PANTHER" id="PTHR11496:SF102">
    <property type="entry name" value="ALCOHOL DEHYDROGENASE 4"/>
    <property type="match status" value="1"/>
</dbReference>
<evidence type="ECO:0000259" key="3">
    <source>
        <dbReference type="Pfam" id="PF00465"/>
    </source>
</evidence>
<keyword evidence="6" id="KW-1185">Reference proteome</keyword>
<evidence type="ECO:0000256" key="1">
    <source>
        <dbReference type="ARBA" id="ARBA00007358"/>
    </source>
</evidence>
<evidence type="ECO:0000256" key="2">
    <source>
        <dbReference type="ARBA" id="ARBA00023002"/>
    </source>
</evidence>
<dbReference type="Proteomes" id="UP001461341">
    <property type="component" value="Chromosome"/>
</dbReference>
<dbReference type="EMBL" id="CP121689">
    <property type="protein sequence ID" value="WZL76290.1"/>
    <property type="molecule type" value="Genomic_DNA"/>
</dbReference>
<dbReference type="Gene3D" id="3.40.50.1970">
    <property type="match status" value="1"/>
</dbReference>
<dbReference type="SUPFAM" id="SSF56796">
    <property type="entry name" value="Dehydroquinate synthase-like"/>
    <property type="match status" value="1"/>
</dbReference>
<dbReference type="InterPro" id="IPR056798">
    <property type="entry name" value="ADH_Fe_C"/>
</dbReference>
<comment type="similarity">
    <text evidence="1">Belongs to the iron-containing alcohol dehydrogenase family.</text>
</comment>
<dbReference type="CDD" id="cd08551">
    <property type="entry name" value="Fe-ADH"/>
    <property type="match status" value="1"/>
</dbReference>
<dbReference type="GO" id="GO:0016491">
    <property type="term" value="F:oxidoreductase activity"/>
    <property type="evidence" value="ECO:0007669"/>
    <property type="project" value="UniProtKB-KW"/>
</dbReference>
<dbReference type="Pfam" id="PF25137">
    <property type="entry name" value="ADH_Fe_C"/>
    <property type="match status" value="1"/>
</dbReference>